<dbReference type="AlphaFoldDB" id="A0A364RB94"/>
<dbReference type="Pfam" id="PF00793">
    <property type="entry name" value="DAHP_synth_1"/>
    <property type="match status" value="1"/>
</dbReference>
<dbReference type="RefSeq" id="WP_112306281.1">
    <property type="nucleotide sequence ID" value="NZ_QMDV01000004.1"/>
</dbReference>
<dbReference type="PANTHER" id="PTHR43018:SF1">
    <property type="entry name" value="PROTEIN AROA(G)"/>
    <property type="match status" value="1"/>
</dbReference>
<dbReference type="EMBL" id="QMDV01000004">
    <property type="protein sequence ID" value="RAU81601.1"/>
    <property type="molecule type" value="Genomic_DNA"/>
</dbReference>
<keyword evidence="2" id="KW-0808">Transferase</keyword>
<dbReference type="GO" id="GO:0004106">
    <property type="term" value="F:chorismate mutase activity"/>
    <property type="evidence" value="ECO:0007669"/>
    <property type="project" value="UniProtKB-EC"/>
</dbReference>
<dbReference type="InterPro" id="IPR013785">
    <property type="entry name" value="Aldolase_TIM"/>
</dbReference>
<dbReference type="SUPFAM" id="SSF48600">
    <property type="entry name" value="Chorismate mutase II"/>
    <property type="match status" value="1"/>
</dbReference>
<dbReference type="GO" id="GO:0016740">
    <property type="term" value="F:transferase activity"/>
    <property type="evidence" value="ECO:0007669"/>
    <property type="project" value="UniProtKB-KW"/>
</dbReference>
<comment type="caution">
    <text evidence="4">The sequence shown here is derived from an EMBL/GenBank/DDBJ whole genome shotgun (WGS) entry which is preliminary data.</text>
</comment>
<accession>A0A364RB94</accession>
<evidence type="ECO:0000256" key="2">
    <source>
        <dbReference type="ARBA" id="ARBA00022679"/>
    </source>
</evidence>
<sequence length="356" mass="39096">MRASKETRPEAWPSAFRSERSEPVLLAGPCHIETETQLLETAQHLKNVQANGILKVCIWESNARPGNTEDMASMRLTWLRKVKEKTGLRTACAVSNALQAEEALAYDVDILCINGHTTVNPFAVQEIADALRGTTTPVLVSNPVYPNLGLWLGAFERLRNAGLQDLGAIHDGFAAEDRALYHHHPKWEFILGLRNELPEMPILCDASTIAGKRSLLYPVAQRALAYGINGLVLDVNLSTDGRQHSRQELMLQELDLLLNALQTNAKLPETTVLVDQLDTLRQKIETLDDELLELLLQRAALAGQVSSYGLGNTKATQLNNSEKQLQISRLLAQGNSILSGAFVAETDVYDSAAVAC</sequence>
<reference evidence="4 5" key="2">
    <citation type="submission" date="2018-07" db="EMBL/GenBank/DDBJ databases">
        <title>Pontibacter sp. 2b14 genomic sequence and assembly.</title>
        <authorList>
            <person name="Du Z.-J."/>
        </authorList>
    </citation>
    <scope>NUCLEOTIDE SEQUENCE [LARGE SCALE GENOMIC DNA]</scope>
    <source>
        <strain evidence="4 5">2b14</strain>
    </source>
</reference>
<keyword evidence="5" id="KW-1185">Reference proteome</keyword>
<dbReference type="Gene3D" id="1.20.59.10">
    <property type="entry name" value="Chorismate mutase"/>
    <property type="match status" value="1"/>
</dbReference>
<dbReference type="InterPro" id="IPR036979">
    <property type="entry name" value="CM_dom_sf"/>
</dbReference>
<gene>
    <name evidence="4" type="ORF">DP923_12815</name>
</gene>
<reference evidence="4 5" key="1">
    <citation type="submission" date="2018-06" db="EMBL/GenBank/DDBJ databases">
        <authorList>
            <person name="Liu Z.-W."/>
        </authorList>
    </citation>
    <scope>NUCLEOTIDE SEQUENCE [LARGE SCALE GENOMIC DNA]</scope>
    <source>
        <strain evidence="4 5">2b14</strain>
    </source>
</reference>
<dbReference type="InterPro" id="IPR002701">
    <property type="entry name" value="CM_II_prokaryot"/>
</dbReference>
<dbReference type="GO" id="GO:0046417">
    <property type="term" value="P:chorismate metabolic process"/>
    <property type="evidence" value="ECO:0007669"/>
    <property type="project" value="InterPro"/>
</dbReference>
<dbReference type="Proteomes" id="UP000251692">
    <property type="component" value="Unassembled WGS sequence"/>
</dbReference>
<dbReference type="OrthoDB" id="9780456at2"/>
<dbReference type="InterPro" id="IPR036263">
    <property type="entry name" value="Chorismate_II_sf"/>
</dbReference>
<evidence type="ECO:0000256" key="1">
    <source>
        <dbReference type="ARBA" id="ARBA00012404"/>
    </source>
</evidence>
<organism evidence="4 5">
    <name type="scientific">Pontibacter arcticus</name>
    <dbReference type="NCBI Taxonomy" id="2080288"/>
    <lineage>
        <taxon>Bacteria</taxon>
        <taxon>Pseudomonadati</taxon>
        <taxon>Bacteroidota</taxon>
        <taxon>Cytophagia</taxon>
        <taxon>Cytophagales</taxon>
        <taxon>Hymenobacteraceae</taxon>
        <taxon>Pontibacter</taxon>
    </lineage>
</organism>
<feature type="domain" description="Chorismate mutase" evidence="3">
    <location>
        <begin position="271"/>
        <end position="356"/>
    </location>
</feature>
<evidence type="ECO:0000313" key="4">
    <source>
        <dbReference type="EMBL" id="RAU81601.1"/>
    </source>
</evidence>
<dbReference type="Gene3D" id="3.20.20.70">
    <property type="entry name" value="Aldolase class I"/>
    <property type="match status" value="1"/>
</dbReference>
<dbReference type="InterPro" id="IPR006218">
    <property type="entry name" value="DAHP1/KDSA"/>
</dbReference>
<dbReference type="InterPro" id="IPR052899">
    <property type="entry name" value="Class-I_DAHP_synthase"/>
</dbReference>
<name>A0A364RB94_9BACT</name>
<proteinExistence type="predicted"/>
<protein>
    <recommendedName>
        <fullName evidence="1">chorismate mutase</fullName>
        <ecNumber evidence="1">5.4.99.5</ecNumber>
    </recommendedName>
</protein>
<dbReference type="SUPFAM" id="SSF51569">
    <property type="entry name" value="Aldolase"/>
    <property type="match status" value="1"/>
</dbReference>
<evidence type="ECO:0000313" key="5">
    <source>
        <dbReference type="Proteomes" id="UP000251692"/>
    </source>
</evidence>
<dbReference type="PROSITE" id="PS51168">
    <property type="entry name" value="CHORISMATE_MUT_2"/>
    <property type="match status" value="1"/>
</dbReference>
<dbReference type="PANTHER" id="PTHR43018">
    <property type="entry name" value="PHOSPHO-2-DEHYDRO-3-DEOXYHEPTONATE ALDOLASE"/>
    <property type="match status" value="1"/>
</dbReference>
<evidence type="ECO:0000259" key="3">
    <source>
        <dbReference type="PROSITE" id="PS51168"/>
    </source>
</evidence>
<dbReference type="EC" id="5.4.99.5" evidence="1"/>